<sequence>MFKSAENVISTYYQNVVKERPRLLQEMNLQGKISHQEVTTPTVAVAKSKLYEMFRCRYMSMFNRLSDEQIEEGIKELDNELLKDVKDDDRISYNYVVLNLPAEMKQLCLRHLKTFLSRPARRCNLQTMRPVQKFTVKVLIQLPSSNPTAAQDKNKDSDGRLSNVGLWLTSGTGMERTTSTTWHESLEKWKRKWTKTFKHRPAEFCNHSSTTVSANKKINCFNEEKKYSRRYKLASQARRPWHSLTQELCNHSSTTVSANKKIKLCKSSTTVSANKR</sequence>
<name>A0A9X0CHL1_9CNID</name>
<dbReference type="AlphaFoldDB" id="A0A9X0CHL1"/>
<dbReference type="Proteomes" id="UP001163046">
    <property type="component" value="Unassembled WGS sequence"/>
</dbReference>
<protein>
    <submittedName>
        <fullName evidence="1">Uncharacterized protein</fullName>
    </submittedName>
</protein>
<organism evidence="1 2">
    <name type="scientific">Desmophyllum pertusum</name>
    <dbReference type="NCBI Taxonomy" id="174260"/>
    <lineage>
        <taxon>Eukaryota</taxon>
        <taxon>Metazoa</taxon>
        <taxon>Cnidaria</taxon>
        <taxon>Anthozoa</taxon>
        <taxon>Hexacorallia</taxon>
        <taxon>Scleractinia</taxon>
        <taxon>Caryophylliina</taxon>
        <taxon>Caryophylliidae</taxon>
        <taxon>Desmophyllum</taxon>
    </lineage>
</organism>
<comment type="caution">
    <text evidence="1">The sequence shown here is derived from an EMBL/GenBank/DDBJ whole genome shotgun (WGS) entry which is preliminary data.</text>
</comment>
<gene>
    <name evidence="1" type="ORF">OS493_038163</name>
</gene>
<proteinExistence type="predicted"/>
<reference evidence="1" key="1">
    <citation type="submission" date="2023-01" db="EMBL/GenBank/DDBJ databases">
        <title>Genome assembly of the deep-sea coral Lophelia pertusa.</title>
        <authorList>
            <person name="Herrera S."/>
            <person name="Cordes E."/>
        </authorList>
    </citation>
    <scope>NUCLEOTIDE SEQUENCE</scope>
    <source>
        <strain evidence="1">USNM1676648</strain>
        <tissue evidence="1">Polyp</tissue>
    </source>
</reference>
<keyword evidence="2" id="KW-1185">Reference proteome</keyword>
<evidence type="ECO:0000313" key="2">
    <source>
        <dbReference type="Proteomes" id="UP001163046"/>
    </source>
</evidence>
<accession>A0A9X0CHL1</accession>
<evidence type="ECO:0000313" key="1">
    <source>
        <dbReference type="EMBL" id="KAJ7350153.1"/>
    </source>
</evidence>
<dbReference type="EMBL" id="MU827388">
    <property type="protein sequence ID" value="KAJ7350153.1"/>
    <property type="molecule type" value="Genomic_DNA"/>
</dbReference>